<evidence type="ECO:0000313" key="4">
    <source>
        <dbReference type="Ensembl" id="ENSMMOP00000009526.1"/>
    </source>
</evidence>
<dbReference type="InterPro" id="IPR049258">
    <property type="entry name" value="ODAD1_CC"/>
</dbReference>
<dbReference type="OMA" id="VIQEWKS"/>
<dbReference type="Ensembl" id="ENSMMOT00000009694.1">
    <property type="protein sequence ID" value="ENSMMOP00000009526.1"/>
    <property type="gene ID" value="ENSMMOG00000007377.1"/>
</dbReference>
<feature type="coiled-coil region" evidence="2">
    <location>
        <begin position="322"/>
        <end position="395"/>
    </location>
</feature>
<dbReference type="GO" id="GO:0097542">
    <property type="term" value="C:ciliary tip"/>
    <property type="evidence" value="ECO:0007669"/>
    <property type="project" value="TreeGrafter"/>
</dbReference>
<dbReference type="GO" id="GO:0035253">
    <property type="term" value="C:ciliary rootlet"/>
    <property type="evidence" value="ECO:0007669"/>
    <property type="project" value="TreeGrafter"/>
</dbReference>
<reference evidence="4" key="2">
    <citation type="submission" date="2025-09" db="UniProtKB">
        <authorList>
            <consortium name="Ensembl"/>
        </authorList>
    </citation>
    <scope>IDENTIFICATION</scope>
</reference>
<dbReference type="GO" id="GO:0036158">
    <property type="term" value="P:outer dynein arm assembly"/>
    <property type="evidence" value="ECO:0007669"/>
    <property type="project" value="InterPro"/>
</dbReference>
<dbReference type="Proteomes" id="UP000261620">
    <property type="component" value="Unplaced"/>
</dbReference>
<sequence>GPHKMPFSAIKPPLQDQIMEMQRKIQLVEGERDAYYETSQATMKKNAESIRQLRQDNKRLYKKLAEASAGDESVIRAAFHDRGLEKDAYRNMSREAALNTADQKVLSKMKRLNALKHTTQTQQRRLEKLQLEYQRMKPKAGSGAQSNLRALENSLEKTHFKCKEAENIMVNYQKLKRHLQEESLTFQGQLDSLEAEILKHREELHDMQVMNNDAQLAKDAAKAELQQLEDQLYKERKERERIVGSYRKQVEEHSAQAEKVDRKTQRTVMQLDELNSDAQRSSPRATGVEKVTSTYDEAFRRIKEATGVRDIMKRFTSQKETHQCLLKLKEENEEVLQQLKEQQELLSKEYQDMKYSGEAQLSSNKQVQEEREHQLAALQQRREASEARVDRLVRVLGTVRAGVEHLADKLCHITLVSPESDEFVLVLMTQCEQKLQLLHGELEGQDLATVMKEMEEEEFHARIEGKLPAYNTRVKLPEGQSVDLLKEESDEDEADVITREALKHQSQLIIDSKSKKKPWKKKQGRF</sequence>
<dbReference type="GO" id="GO:0003341">
    <property type="term" value="P:cilium movement"/>
    <property type="evidence" value="ECO:0007669"/>
    <property type="project" value="InterPro"/>
</dbReference>
<dbReference type="GO" id="GO:0036064">
    <property type="term" value="C:ciliary basal body"/>
    <property type="evidence" value="ECO:0007669"/>
    <property type="project" value="TreeGrafter"/>
</dbReference>
<dbReference type="PANTHER" id="PTHR46518:SF1">
    <property type="entry name" value="OUTER DYNEIN ARM-DOCKING COMPLEX SUBUNIT 3"/>
    <property type="match status" value="1"/>
</dbReference>
<accession>A0A3Q3W0R4</accession>
<evidence type="ECO:0000256" key="2">
    <source>
        <dbReference type="SAM" id="Coils"/>
    </source>
</evidence>
<evidence type="ECO:0000313" key="5">
    <source>
        <dbReference type="Proteomes" id="UP000261620"/>
    </source>
</evidence>
<evidence type="ECO:0000259" key="3">
    <source>
        <dbReference type="Pfam" id="PF21773"/>
    </source>
</evidence>
<name>A0A3Q3W0R4_MOLML</name>
<dbReference type="PANTHER" id="PTHR46518">
    <property type="entry name" value="COILED-COIL DOMAIN-CONTAINING PROTEIN 151"/>
    <property type="match status" value="1"/>
</dbReference>
<dbReference type="Pfam" id="PF21773">
    <property type="entry name" value="ODAD1_CC"/>
    <property type="match status" value="1"/>
</dbReference>
<protein>
    <recommendedName>
        <fullName evidence="3">ODAD1 central coiled coil region domain-containing protein</fullName>
    </recommendedName>
</protein>
<dbReference type="InterPro" id="IPR033192">
    <property type="entry name" value="ODAD3"/>
</dbReference>
<dbReference type="AlphaFoldDB" id="A0A3Q3W0R4"/>
<reference evidence="4" key="1">
    <citation type="submission" date="2025-08" db="UniProtKB">
        <authorList>
            <consortium name="Ensembl"/>
        </authorList>
    </citation>
    <scope>IDENTIFICATION</scope>
</reference>
<evidence type="ECO:0000256" key="1">
    <source>
        <dbReference type="ARBA" id="ARBA00023054"/>
    </source>
</evidence>
<keyword evidence="1 2" id="KW-0175">Coiled coil</keyword>
<dbReference type="STRING" id="94237.ENSMMOP00000009526"/>
<proteinExistence type="predicted"/>
<organism evidence="4 5">
    <name type="scientific">Mola mola</name>
    <name type="common">Ocean sunfish</name>
    <name type="synonym">Tetraodon mola</name>
    <dbReference type="NCBI Taxonomy" id="94237"/>
    <lineage>
        <taxon>Eukaryota</taxon>
        <taxon>Metazoa</taxon>
        <taxon>Chordata</taxon>
        <taxon>Craniata</taxon>
        <taxon>Vertebrata</taxon>
        <taxon>Euteleostomi</taxon>
        <taxon>Actinopterygii</taxon>
        <taxon>Neopterygii</taxon>
        <taxon>Teleostei</taxon>
        <taxon>Neoteleostei</taxon>
        <taxon>Acanthomorphata</taxon>
        <taxon>Eupercaria</taxon>
        <taxon>Tetraodontiformes</taxon>
        <taxon>Molidae</taxon>
        <taxon>Mola</taxon>
    </lineage>
</organism>
<feature type="domain" description="ODAD1 central coiled coil region" evidence="3">
    <location>
        <begin position="146"/>
        <end position="410"/>
    </location>
</feature>
<keyword evidence="5" id="KW-1185">Reference proteome</keyword>
<feature type="coiled-coil region" evidence="2">
    <location>
        <begin position="112"/>
        <end position="238"/>
    </location>
</feature>